<protein>
    <recommendedName>
        <fullName evidence="4">FACT complex subunit</fullName>
    </recommendedName>
</protein>
<gene>
    <name evidence="2" type="ORF">CCMP2556_LOCUS20112</name>
</gene>
<reference evidence="2 3" key="1">
    <citation type="submission" date="2024-02" db="EMBL/GenBank/DDBJ databases">
        <authorList>
            <person name="Chen Y."/>
            <person name="Shah S."/>
            <person name="Dougan E. K."/>
            <person name="Thang M."/>
            <person name="Chan C."/>
        </authorList>
    </citation>
    <scope>NUCLEOTIDE SEQUENCE [LARGE SCALE GENOMIC DNA]</scope>
</reference>
<dbReference type="EMBL" id="CAXAMN010011670">
    <property type="protein sequence ID" value="CAK9035981.1"/>
    <property type="molecule type" value="Genomic_DNA"/>
</dbReference>
<dbReference type="Proteomes" id="UP001642484">
    <property type="component" value="Unassembled WGS sequence"/>
</dbReference>
<feature type="region of interest" description="Disordered" evidence="1">
    <location>
        <begin position="1"/>
        <end position="25"/>
    </location>
</feature>
<feature type="compositionally biased region" description="Acidic residues" evidence="1">
    <location>
        <begin position="934"/>
        <end position="955"/>
    </location>
</feature>
<organism evidence="2 3">
    <name type="scientific">Durusdinium trenchii</name>
    <dbReference type="NCBI Taxonomy" id="1381693"/>
    <lineage>
        <taxon>Eukaryota</taxon>
        <taxon>Sar</taxon>
        <taxon>Alveolata</taxon>
        <taxon>Dinophyceae</taxon>
        <taxon>Suessiales</taxon>
        <taxon>Symbiodiniaceae</taxon>
        <taxon>Durusdinium</taxon>
    </lineage>
</organism>
<accession>A0ABP0L9Z7</accession>
<comment type="caution">
    <text evidence="2">The sequence shown here is derived from an EMBL/GenBank/DDBJ whole genome shotgun (WGS) entry which is preliminary data.</text>
</comment>
<evidence type="ECO:0000313" key="3">
    <source>
        <dbReference type="Proteomes" id="UP001642484"/>
    </source>
</evidence>
<evidence type="ECO:0000256" key="1">
    <source>
        <dbReference type="SAM" id="MobiDB-lite"/>
    </source>
</evidence>
<feature type="region of interest" description="Disordered" evidence="1">
    <location>
        <begin position="891"/>
        <end position="972"/>
    </location>
</feature>
<evidence type="ECO:0008006" key="4">
    <source>
        <dbReference type="Google" id="ProtNLM"/>
    </source>
</evidence>
<sequence length="972" mass="105276">MAPKKRKSGAGGAVDTLSGKKAKPVADHDPAQWQYIHQQSLWALKLNIAARRFRKEVLKVGGLDDYLSSKHPDEAAYGSGGTGKKSYSTDMSGPGYIRPWQCSWRSDFGVSAMVDPDQAENLMQIYLQEGFLTNPDLVGTEKVAATRVGSAFLERPYTECAPLPGKSVLAIERGRTDEKEAAAQALARDVAKATLAEIQGMFARDMEILKLKLPGKADQAAETARDVKYLRDRQQSLSSARWLLICSNCRIRAPFWSERKGRQFAEEFMKAKCCLVPVDDDMQTIGTSEFLKFMEPMRGAAGTAAYNILGAVCAMSSSHCGWVLMPVFQTQTAETALMKHRRSIEDGLMKSSINLTNEVAILFEKPEGVRDGRPMSQPARVAIHTNYVQTSPFLESDAVQTARCGPCQLIKISDFIGFDPDSRPGASARTFLEESSTPVHYLGLVREKNHAELRSAFESEIYKYWDNHGTLSPPKTRPPTTTRTVDTESLGLEMIAMDNSTPVFPLEVVLSRFRSSGAAEQEEVKKMQARFHEVYPPPQPTGPGTNQRPASTTIRASGQCDFSIDDGRQPLDVSRMLDLLCVPVGEVPAARLGASLGKGGKPTVVIDTSHHIWLLNSSDQAMQVTAGELFGFGAGQFSVTVDCEEVLPGGLPWVLKSDLDLIAHDKSPTALCVFLRKLAVEGGLADIDVEYHILVPKVLSAKEEWDVTRLGSKKTCVFKPSPLDGEPASRDNLRRAVLGAVFHGDYQKVPRGNKRVALTWEVEYSSSPPKLLPVKPKVYLLAALSIPAGSAVDLWEARPVFDCRESEAHFPIAPLYLSGAGDRADEDKDAAAAAAAAGSSTGPKKRPSAKLSEDDSYSHLEDLAVEKLKAGEPLDVVKAMTNSMKQAIFEKRRSETGQAAAANSGEAVGGADGEAAASGEAAAADAEAAAGPGADDEDPDHFDEAMEEEDREDDAAVSADGRLIEEAAENVD</sequence>
<keyword evidence="3" id="KW-1185">Reference proteome</keyword>
<evidence type="ECO:0000313" key="2">
    <source>
        <dbReference type="EMBL" id="CAK9035981.1"/>
    </source>
</evidence>
<proteinExistence type="predicted"/>
<feature type="region of interest" description="Disordered" evidence="1">
    <location>
        <begin position="834"/>
        <end position="856"/>
    </location>
</feature>
<feature type="compositionally biased region" description="Low complexity" evidence="1">
    <location>
        <begin position="913"/>
        <end position="933"/>
    </location>
</feature>
<name>A0ABP0L9Z7_9DINO</name>